<keyword evidence="10" id="KW-1185">Reference proteome</keyword>
<dbReference type="eggNOG" id="COG1070">
    <property type="taxonomic scope" value="Bacteria"/>
</dbReference>
<dbReference type="SUPFAM" id="SSF53067">
    <property type="entry name" value="Actin-like ATPase domain"/>
    <property type="match status" value="2"/>
</dbReference>
<keyword evidence="2" id="KW-0808">Transferase</keyword>
<dbReference type="HOGENOM" id="CLU_039395_0_1_12"/>
<dbReference type="InterPro" id="IPR018484">
    <property type="entry name" value="FGGY_N"/>
</dbReference>
<dbReference type="GO" id="GO:0008993">
    <property type="term" value="F:rhamnulokinase activity"/>
    <property type="evidence" value="ECO:0007669"/>
    <property type="project" value="InterPro"/>
</dbReference>
<keyword evidence="4 9" id="KW-0418">Kinase</keyword>
<evidence type="ECO:0000256" key="2">
    <source>
        <dbReference type="ARBA" id="ARBA00022679"/>
    </source>
</evidence>
<dbReference type="PANTHER" id="PTHR43095">
    <property type="entry name" value="SUGAR KINASE"/>
    <property type="match status" value="1"/>
</dbReference>
<sequence>MKGTSNYIGFDCGNSSIRTVLGTFDGSHIKTEVVQQTPNQALQGYAYDYWDILSIFHTMQLAMKKTCSEVSSISSFGISTWGIDFGLLGRSGELLGNPLCYRNLLGTVGLNTLSDSDLHAMFGYTGIQNHPMNSLYQILGIREKLPEYPLAVKSLLTIPDLLNYLFTGERNSEVSIASTTQLLDMRKRTYCDSVFSKTGICKNWFPPLVGHGQIRGMLRSELASKLGIPAFPSISVPSHDTASAIVSVPTGEKDFAYISSGTWSLIGTELHEPIINSIVEKQGFSNEGGLHGSITLLKNSCGMHILQNIKRELEFTENRTYSWDEIVALAMPCLEAKTCKSFDPNDTSLYNPLSMIGAIRDLTGLEGIGDVVASAYMALAVSYAKGIEDLQVITGKEYPTIHIIGGGSRNAHLNQMTADISGKRVLAGPYEATSLGTIAVQVMHDNPHLTIQDIRKIIGDSVGIQEYLPAATLGK</sequence>
<evidence type="ECO:0000259" key="7">
    <source>
        <dbReference type="Pfam" id="PF00370"/>
    </source>
</evidence>
<dbReference type="OrthoDB" id="9761504at2"/>
<reference evidence="9 10" key="1">
    <citation type="submission" date="2011-11" db="EMBL/GenBank/DDBJ databases">
        <title>Complete sequence of Spirochaeta sp. grapes.</title>
        <authorList>
            <consortium name="US DOE Joint Genome Institute"/>
            <person name="Lucas S."/>
            <person name="Han J."/>
            <person name="Lapidus A."/>
            <person name="Cheng J.-F."/>
            <person name="Goodwin L."/>
            <person name="Pitluck S."/>
            <person name="Peters L."/>
            <person name="Ovchinnikova G."/>
            <person name="Munk A.C."/>
            <person name="Detter J.C."/>
            <person name="Han C."/>
            <person name="Tapia R."/>
            <person name="Land M."/>
            <person name="Hauser L."/>
            <person name="Kyrpides N."/>
            <person name="Ivanova N."/>
            <person name="Pagani I."/>
            <person name="Ritalahtilisa K."/>
            <person name="Loeffler F."/>
            <person name="Woyke T."/>
        </authorList>
    </citation>
    <scope>NUCLEOTIDE SEQUENCE [LARGE SCALE GENOMIC DNA]</scope>
    <source>
        <strain evidence="10">ATCC BAA-1885 / DSM 22778 / Grapes</strain>
    </source>
</reference>
<dbReference type="InterPro" id="IPR013449">
    <property type="entry name" value="Rhamnulokinase"/>
</dbReference>
<dbReference type="STRING" id="158190.SpiGrapes_1524"/>
<keyword evidence="6" id="KW-0684">Rhamnose metabolism</keyword>
<dbReference type="GO" id="GO:0019301">
    <property type="term" value="P:rhamnose catabolic process"/>
    <property type="evidence" value="ECO:0007669"/>
    <property type="project" value="InterPro"/>
</dbReference>
<dbReference type="CDD" id="cd07771">
    <property type="entry name" value="ASKHA_NBD_FGGY_RhaB-like"/>
    <property type="match status" value="1"/>
</dbReference>
<keyword evidence="5" id="KW-0067">ATP-binding</keyword>
<evidence type="ECO:0000313" key="9">
    <source>
        <dbReference type="EMBL" id="AEV29334.1"/>
    </source>
</evidence>
<evidence type="ECO:0000256" key="3">
    <source>
        <dbReference type="ARBA" id="ARBA00022741"/>
    </source>
</evidence>
<feature type="domain" description="Carbohydrate kinase FGGY C-terminal" evidence="8">
    <location>
        <begin position="256"/>
        <end position="443"/>
    </location>
</feature>
<dbReference type="Gene3D" id="3.30.420.40">
    <property type="match status" value="2"/>
</dbReference>
<dbReference type="PANTHER" id="PTHR43095:SF5">
    <property type="entry name" value="XYLULOSE KINASE"/>
    <property type="match status" value="1"/>
</dbReference>
<keyword evidence="3" id="KW-0547">Nucleotide-binding</keyword>
<comment type="similarity">
    <text evidence="1">Belongs to the FGGY kinase family.</text>
</comment>
<dbReference type="InterPro" id="IPR050406">
    <property type="entry name" value="FGGY_Carb_Kinase"/>
</dbReference>
<proteinExistence type="inferred from homology"/>
<dbReference type="GO" id="GO:0005524">
    <property type="term" value="F:ATP binding"/>
    <property type="evidence" value="ECO:0007669"/>
    <property type="project" value="UniProtKB-KW"/>
</dbReference>
<dbReference type="Proteomes" id="UP000005632">
    <property type="component" value="Chromosome"/>
</dbReference>
<dbReference type="Pfam" id="PF02782">
    <property type="entry name" value="FGGY_C"/>
    <property type="match status" value="1"/>
</dbReference>
<accession>G8QVP2</accession>
<evidence type="ECO:0000256" key="5">
    <source>
        <dbReference type="ARBA" id="ARBA00022840"/>
    </source>
</evidence>
<feature type="domain" description="Carbohydrate kinase FGGY N-terminal" evidence="7">
    <location>
        <begin position="7"/>
        <end position="246"/>
    </location>
</feature>
<evidence type="ECO:0000256" key="1">
    <source>
        <dbReference type="ARBA" id="ARBA00009156"/>
    </source>
</evidence>
<dbReference type="EMBL" id="CP003155">
    <property type="protein sequence ID" value="AEV29334.1"/>
    <property type="molecule type" value="Genomic_DNA"/>
</dbReference>
<evidence type="ECO:0000256" key="4">
    <source>
        <dbReference type="ARBA" id="ARBA00022777"/>
    </source>
</evidence>
<dbReference type="AlphaFoldDB" id="G8QVP2"/>
<evidence type="ECO:0000313" key="10">
    <source>
        <dbReference type="Proteomes" id="UP000005632"/>
    </source>
</evidence>
<evidence type="ECO:0000256" key="6">
    <source>
        <dbReference type="ARBA" id="ARBA00023308"/>
    </source>
</evidence>
<evidence type="ECO:0000259" key="8">
    <source>
        <dbReference type="Pfam" id="PF02782"/>
    </source>
</evidence>
<dbReference type="KEGG" id="sgp:SpiGrapes_1524"/>
<dbReference type="InterPro" id="IPR043129">
    <property type="entry name" value="ATPase_NBD"/>
</dbReference>
<dbReference type="InterPro" id="IPR018485">
    <property type="entry name" value="FGGY_C"/>
</dbReference>
<protein>
    <submittedName>
        <fullName evidence="9">Pentulose/hexulose kinase</fullName>
    </submittedName>
</protein>
<dbReference type="RefSeq" id="WP_014270182.1">
    <property type="nucleotide sequence ID" value="NC_016633.1"/>
</dbReference>
<organism evidence="9 10">
    <name type="scientific">Sphaerochaeta pleomorpha (strain ATCC BAA-1885 / DSM 22778 / Grapes)</name>
    <dbReference type="NCBI Taxonomy" id="158190"/>
    <lineage>
        <taxon>Bacteria</taxon>
        <taxon>Pseudomonadati</taxon>
        <taxon>Spirochaetota</taxon>
        <taxon>Spirochaetia</taxon>
        <taxon>Spirochaetales</taxon>
        <taxon>Sphaerochaetaceae</taxon>
        <taxon>Sphaerochaeta</taxon>
    </lineage>
</organism>
<gene>
    <name evidence="9" type="ordered locus">SpiGrapes_1524</name>
</gene>
<dbReference type="Pfam" id="PF00370">
    <property type="entry name" value="FGGY_N"/>
    <property type="match status" value="1"/>
</dbReference>
<name>G8QVP2_SPHPG</name>